<protein>
    <submittedName>
        <fullName evidence="1">Uncharacterized protein</fullName>
    </submittedName>
</protein>
<dbReference type="Pfam" id="PF10720">
    <property type="entry name" value="DUF2515"/>
    <property type="match status" value="1"/>
</dbReference>
<evidence type="ECO:0000313" key="1">
    <source>
        <dbReference type="EMBL" id="BDT60114.1"/>
    </source>
</evidence>
<accession>A0ABN6TD22</accession>
<evidence type="ECO:0000313" key="2">
    <source>
        <dbReference type="Proteomes" id="UP001163336"/>
    </source>
</evidence>
<name>A0ABN6TD22_9BURK</name>
<gene>
    <name evidence="1" type="ORF">MasN3_36080</name>
</gene>
<dbReference type="InterPro" id="IPR019658">
    <property type="entry name" value="DUF2515"/>
</dbReference>
<reference evidence="1" key="1">
    <citation type="submission" date="2022-11" db="EMBL/GenBank/DDBJ databases">
        <title>Isolation and characterization of PLA-degrading bacterium Massilia sp. from Antarctic soil.</title>
        <authorList>
            <person name="Sato K."/>
            <person name="Gomez-Fuentes C."/>
            <person name="Ahmad S.A."/>
            <person name="Zulkharnain A."/>
        </authorList>
    </citation>
    <scope>NUCLEOTIDE SEQUENCE</scope>
    <source>
        <strain evidence="1">N-3</strain>
    </source>
</reference>
<dbReference type="EMBL" id="AP026966">
    <property type="protein sequence ID" value="BDT60114.1"/>
    <property type="molecule type" value="Genomic_DNA"/>
</dbReference>
<dbReference type="Proteomes" id="UP001163336">
    <property type="component" value="Chromosome"/>
</dbReference>
<sequence length="355" mass="41230">MYVPGKPHPFFPRHQFHGVRVYGNYQRVEECRTHHYVGSCATVKHGIAAYVLSPEHLWATFQTEAEDLLKVNGSFIADPTKRNRRINAAYARLWLADKRFQWAGLAAFASKQVGCGLLHSTDVIERNRREREQIQRSFAQAAVSGAEAATLVQMGTEVAAHNMLRRLGHGNMHLFLDIYPLHRFFMERGWEDFEKYLRYRQNDKYPVYWDIDRARLPFGVPFREITLGFERIHAGTLHEGVRLLAQHEQLNILQKIMYDDRFMQSLLAINQFAWATGFPTGDYQEIQLTLSAQCKGKTGVTSWFSKEKYAKLWVPEQRMPFVFSAAERFDKLLNSPERRRFEESIQAVAEGGDIR</sequence>
<keyword evidence="2" id="KW-1185">Reference proteome</keyword>
<dbReference type="RefSeq" id="WP_281909108.1">
    <property type="nucleotide sequence ID" value="NZ_AP026966.1"/>
</dbReference>
<organism evidence="1 2">
    <name type="scientific">Massilia varians</name>
    <dbReference type="NCBI Taxonomy" id="457921"/>
    <lineage>
        <taxon>Bacteria</taxon>
        <taxon>Pseudomonadati</taxon>
        <taxon>Pseudomonadota</taxon>
        <taxon>Betaproteobacteria</taxon>
        <taxon>Burkholderiales</taxon>
        <taxon>Oxalobacteraceae</taxon>
        <taxon>Telluria group</taxon>
        <taxon>Massilia</taxon>
    </lineage>
</organism>
<proteinExistence type="predicted"/>